<dbReference type="GO" id="GO:0005759">
    <property type="term" value="C:mitochondrial matrix"/>
    <property type="evidence" value="ECO:0007669"/>
    <property type="project" value="TreeGrafter"/>
</dbReference>
<dbReference type="EMBL" id="KI966413">
    <property type="protein sequence ID" value="EWC46993.1"/>
    <property type="molecule type" value="Genomic_DNA"/>
</dbReference>
<gene>
    <name evidence="3" type="ORF">DRE_03755</name>
</gene>
<dbReference type="OrthoDB" id="203381at2759"/>
<name>W7I493_9PEZI</name>
<protein>
    <recommendedName>
        <fullName evidence="5">Bola-like protein</fullName>
    </recommendedName>
</protein>
<organism evidence="3 4">
    <name type="scientific">Drechslerella stenobrocha 248</name>
    <dbReference type="NCBI Taxonomy" id="1043628"/>
    <lineage>
        <taxon>Eukaryota</taxon>
        <taxon>Fungi</taxon>
        <taxon>Dikarya</taxon>
        <taxon>Ascomycota</taxon>
        <taxon>Pezizomycotina</taxon>
        <taxon>Orbiliomycetes</taxon>
        <taxon>Orbiliales</taxon>
        <taxon>Orbiliaceae</taxon>
        <taxon>Drechslerella</taxon>
    </lineage>
</organism>
<reference evidence="3 4" key="1">
    <citation type="submission" date="2013-05" db="EMBL/GenBank/DDBJ databases">
        <title>Drechslerella stenobrocha genome reveals carnivorous origination and mechanical trapping mechanism of predatory fungi.</title>
        <authorList>
            <person name="Liu X."/>
            <person name="Zhang W."/>
            <person name="Liu K."/>
        </authorList>
    </citation>
    <scope>NUCLEOTIDE SEQUENCE [LARGE SCALE GENOMIC DNA]</scope>
    <source>
        <strain evidence="3 4">248</strain>
    </source>
</reference>
<sequence>MSLWRQIHEAVARRLIVTSPAADSAGALRHARGNWGYRYLGTPAVRVPTASISAPRGFSTSVAVRSVGPPPDHLNEDEAGVYLKLKEQLHPTRLEVQDISGGCGSMYAVEIESPKFRGLTTLKMHKQVQDVLVEEIKGWHGIQLKVKATPIAIDD</sequence>
<dbReference type="HOGENOM" id="CLU_1695430_0_0_1"/>
<dbReference type="AlphaFoldDB" id="W7I493"/>
<dbReference type="PANTHER" id="PTHR46188">
    <property type="entry name" value="BOLA-LIKE PROTEIN 3"/>
    <property type="match status" value="1"/>
</dbReference>
<accession>W7I493</accession>
<proteinExistence type="inferred from homology"/>
<evidence type="ECO:0000313" key="3">
    <source>
        <dbReference type="EMBL" id="EWC46993.1"/>
    </source>
</evidence>
<dbReference type="InterPro" id="IPR036065">
    <property type="entry name" value="BolA-like_sf"/>
</dbReference>
<dbReference type="InterPro" id="IPR052275">
    <property type="entry name" value="Mt_Fe-S_assembly_factor"/>
</dbReference>
<evidence type="ECO:0000313" key="4">
    <source>
        <dbReference type="Proteomes" id="UP000024837"/>
    </source>
</evidence>
<dbReference type="InterPro" id="IPR002634">
    <property type="entry name" value="BolA"/>
</dbReference>
<evidence type="ECO:0000256" key="1">
    <source>
        <dbReference type="ARBA" id="ARBA00005578"/>
    </source>
</evidence>
<keyword evidence="4" id="KW-1185">Reference proteome</keyword>
<dbReference type="Gene3D" id="3.30.300.90">
    <property type="entry name" value="BolA-like"/>
    <property type="match status" value="1"/>
</dbReference>
<evidence type="ECO:0008006" key="5">
    <source>
        <dbReference type="Google" id="ProtNLM"/>
    </source>
</evidence>
<dbReference type="Proteomes" id="UP000024837">
    <property type="component" value="Unassembled WGS sequence"/>
</dbReference>
<dbReference type="SUPFAM" id="SSF82657">
    <property type="entry name" value="BolA-like"/>
    <property type="match status" value="1"/>
</dbReference>
<dbReference type="Pfam" id="PF01722">
    <property type="entry name" value="BolA"/>
    <property type="match status" value="1"/>
</dbReference>
<dbReference type="PANTHER" id="PTHR46188:SF1">
    <property type="entry name" value="BOLA-LIKE PROTEIN 3"/>
    <property type="match status" value="1"/>
</dbReference>
<comment type="similarity">
    <text evidence="1 2">Belongs to the BolA/IbaG family.</text>
</comment>
<evidence type="ECO:0000256" key="2">
    <source>
        <dbReference type="RuleBase" id="RU003860"/>
    </source>
</evidence>